<comment type="similarity">
    <text evidence="2 17">Belongs to the UppP family.</text>
</comment>
<evidence type="ECO:0000256" key="11">
    <source>
        <dbReference type="ARBA" id="ARBA00023136"/>
    </source>
</evidence>
<feature type="transmembrane region" description="Helical" evidence="17">
    <location>
        <begin position="44"/>
        <end position="63"/>
    </location>
</feature>
<evidence type="ECO:0000256" key="4">
    <source>
        <dbReference type="ARBA" id="ARBA00021581"/>
    </source>
</evidence>
<keyword evidence="8 17" id="KW-0133">Cell shape</keyword>
<dbReference type="PANTHER" id="PTHR30622">
    <property type="entry name" value="UNDECAPRENYL-DIPHOSPHATASE"/>
    <property type="match status" value="1"/>
</dbReference>
<keyword evidence="13 17" id="KW-0961">Cell wall biogenesis/degradation</keyword>
<reference evidence="18" key="1">
    <citation type="submission" date="2021-02" db="EMBL/GenBank/DDBJ databases">
        <title>Activity-based single-cell genomes from oceanic crustal fluid captures similar information to metagenomic and metatranscriptomic surveys with orders of magnitude less sampling.</title>
        <authorList>
            <person name="D'Angelo T.S."/>
            <person name="Orcutt B.N."/>
        </authorList>
    </citation>
    <scope>NUCLEOTIDE SEQUENCE [LARGE SCALE GENOMIC DNA]</scope>
    <source>
        <strain evidence="18">AH-315-E05</strain>
    </source>
</reference>
<keyword evidence="9 17" id="KW-0573">Peptidoglycan synthesis</keyword>
<dbReference type="EC" id="3.6.1.27" evidence="3 17"/>
<evidence type="ECO:0000313" key="19">
    <source>
        <dbReference type="Proteomes" id="UP000765003"/>
    </source>
</evidence>
<evidence type="ECO:0000256" key="7">
    <source>
        <dbReference type="ARBA" id="ARBA00022801"/>
    </source>
</evidence>
<evidence type="ECO:0000256" key="5">
    <source>
        <dbReference type="ARBA" id="ARBA00022475"/>
    </source>
</evidence>
<evidence type="ECO:0000256" key="1">
    <source>
        <dbReference type="ARBA" id="ARBA00004651"/>
    </source>
</evidence>
<dbReference type="Pfam" id="PF02673">
    <property type="entry name" value="BacA"/>
    <property type="match status" value="1"/>
</dbReference>
<dbReference type="NCBIfam" id="TIGR00753">
    <property type="entry name" value="undec_PP_bacA"/>
    <property type="match status" value="1"/>
</dbReference>
<evidence type="ECO:0000256" key="6">
    <source>
        <dbReference type="ARBA" id="ARBA00022692"/>
    </source>
</evidence>
<dbReference type="Proteomes" id="UP000765003">
    <property type="component" value="Unassembled WGS sequence"/>
</dbReference>
<keyword evidence="7 17" id="KW-0378">Hydrolase</keyword>
<evidence type="ECO:0000256" key="17">
    <source>
        <dbReference type="HAMAP-Rule" id="MF_01006"/>
    </source>
</evidence>
<feature type="transmembrane region" description="Helical" evidence="17">
    <location>
        <begin position="220"/>
        <end position="239"/>
    </location>
</feature>
<keyword evidence="12 17" id="KW-0046">Antibiotic resistance</keyword>
<evidence type="ECO:0000256" key="14">
    <source>
        <dbReference type="ARBA" id="ARBA00032707"/>
    </source>
</evidence>
<proteinExistence type="inferred from homology"/>
<evidence type="ECO:0000256" key="2">
    <source>
        <dbReference type="ARBA" id="ARBA00010621"/>
    </source>
</evidence>
<evidence type="ECO:0000256" key="13">
    <source>
        <dbReference type="ARBA" id="ARBA00023316"/>
    </source>
</evidence>
<comment type="catalytic activity">
    <reaction evidence="16 17">
        <text>di-trans,octa-cis-undecaprenyl diphosphate + H2O = di-trans,octa-cis-undecaprenyl phosphate + phosphate + H(+)</text>
        <dbReference type="Rhea" id="RHEA:28094"/>
        <dbReference type="ChEBI" id="CHEBI:15377"/>
        <dbReference type="ChEBI" id="CHEBI:15378"/>
        <dbReference type="ChEBI" id="CHEBI:43474"/>
        <dbReference type="ChEBI" id="CHEBI:58405"/>
        <dbReference type="ChEBI" id="CHEBI:60392"/>
        <dbReference type="EC" id="3.6.1.27"/>
    </reaction>
</comment>
<dbReference type="GO" id="GO:0050380">
    <property type="term" value="F:undecaprenyl-diphosphatase activity"/>
    <property type="evidence" value="ECO:0007669"/>
    <property type="project" value="UniProtKB-EC"/>
</dbReference>
<evidence type="ECO:0000256" key="15">
    <source>
        <dbReference type="ARBA" id="ARBA00032932"/>
    </source>
</evidence>
<dbReference type="PANTHER" id="PTHR30622:SF2">
    <property type="entry name" value="UNDECAPRENYL-DIPHOSPHATASE"/>
    <property type="match status" value="1"/>
</dbReference>
<evidence type="ECO:0000313" key="18">
    <source>
        <dbReference type="EMBL" id="MBN4077426.1"/>
    </source>
</evidence>
<evidence type="ECO:0000256" key="10">
    <source>
        <dbReference type="ARBA" id="ARBA00022989"/>
    </source>
</evidence>
<keyword evidence="5 17" id="KW-1003">Cell membrane</keyword>
<protein>
    <recommendedName>
        <fullName evidence="4 17">Undecaprenyl-diphosphatase</fullName>
        <ecNumber evidence="3 17">3.6.1.27</ecNumber>
    </recommendedName>
    <alternativeName>
        <fullName evidence="15 17">Bacitracin resistance protein</fullName>
    </alternativeName>
    <alternativeName>
        <fullName evidence="14 17">Undecaprenyl pyrophosphate phosphatase</fullName>
    </alternativeName>
</protein>
<dbReference type="HAMAP" id="MF_01006">
    <property type="entry name" value="Undec_diphosphatase"/>
    <property type="match status" value="1"/>
</dbReference>
<evidence type="ECO:0000256" key="9">
    <source>
        <dbReference type="ARBA" id="ARBA00022984"/>
    </source>
</evidence>
<keyword evidence="6 17" id="KW-0812">Transmembrane</keyword>
<evidence type="ECO:0000256" key="8">
    <source>
        <dbReference type="ARBA" id="ARBA00022960"/>
    </source>
</evidence>
<evidence type="ECO:0000256" key="3">
    <source>
        <dbReference type="ARBA" id="ARBA00012374"/>
    </source>
</evidence>
<gene>
    <name evidence="17 18" type="primary">uppP</name>
    <name evidence="18" type="ORF">JYT19_00785</name>
</gene>
<feature type="transmembrane region" description="Helical" evidence="17">
    <location>
        <begin position="120"/>
        <end position="140"/>
    </location>
</feature>
<comment type="miscellaneous">
    <text evidence="17">Bacitracin is thought to be involved in the inhibition of peptidoglycan synthesis by sequestering undecaprenyl diphosphate, thereby reducing the pool of lipid carrier available.</text>
</comment>
<comment type="function">
    <text evidence="17">Catalyzes the dephosphorylation of undecaprenyl diphosphate (UPP). Confers resistance to bacitracin.</text>
</comment>
<evidence type="ECO:0000256" key="16">
    <source>
        <dbReference type="ARBA" id="ARBA00047594"/>
    </source>
</evidence>
<keyword evidence="10 17" id="KW-1133">Transmembrane helix</keyword>
<name>A0ABS3AVN8_9FIRM</name>
<comment type="caution">
    <text evidence="18">The sequence shown here is derived from an EMBL/GenBank/DDBJ whole genome shotgun (WGS) entry which is preliminary data.</text>
</comment>
<evidence type="ECO:0000256" key="12">
    <source>
        <dbReference type="ARBA" id="ARBA00023251"/>
    </source>
</evidence>
<keyword evidence="19" id="KW-1185">Reference proteome</keyword>
<dbReference type="InterPro" id="IPR003824">
    <property type="entry name" value="UppP"/>
</dbReference>
<feature type="transmembrane region" description="Helical" evidence="17">
    <location>
        <begin position="251"/>
        <end position="268"/>
    </location>
</feature>
<keyword evidence="11 17" id="KW-0472">Membrane</keyword>
<feature type="transmembrane region" description="Helical" evidence="17">
    <location>
        <begin position="90"/>
        <end position="108"/>
    </location>
</feature>
<accession>A0ABS3AVN8</accession>
<comment type="subcellular location">
    <subcellularLocation>
        <location evidence="1 17">Cell membrane</location>
        <topology evidence="1 17">Multi-pass membrane protein</topology>
    </subcellularLocation>
</comment>
<feature type="transmembrane region" description="Helical" evidence="17">
    <location>
        <begin position="188"/>
        <end position="208"/>
    </location>
</feature>
<organism evidence="18 19">
    <name type="scientific">Sulfobacillus acidophilus</name>
    <dbReference type="NCBI Taxonomy" id="53633"/>
    <lineage>
        <taxon>Bacteria</taxon>
        <taxon>Bacillati</taxon>
        <taxon>Bacillota</taxon>
        <taxon>Clostridia</taxon>
        <taxon>Eubacteriales</taxon>
        <taxon>Clostridiales Family XVII. Incertae Sedis</taxon>
        <taxon>Sulfobacillus</taxon>
    </lineage>
</organism>
<sequence length="269" mass="29251">MDSIHALILGIVQGVTEYLPVSSSAHLILVPKILGFHISHQNNFVFDILVQLGTLVGVVFYFYDDLLNIAKQMCLGIYQKKPFLNTEARLGWLVLLATIPASIIGLSFKDEIASLFSSTKAALIFLIVTAIILVVAELFAKSLRNNVKISDSLAMGFAQSLALFPGISRSGSTISTGMLLGLSRQAAAKFSFIMSIPVMVGASIIAFKELFSKAEMMQQMVIPLLVGFVAAAISGYLVIKWFLAFLKQKSLLWFAAYCFAVGFIGLIVI</sequence>
<dbReference type="EMBL" id="JAFITA010000009">
    <property type="protein sequence ID" value="MBN4077426.1"/>
    <property type="molecule type" value="Genomic_DNA"/>
</dbReference>